<evidence type="ECO:0000256" key="3">
    <source>
        <dbReference type="ARBA" id="ARBA00022989"/>
    </source>
</evidence>
<feature type="transmembrane region" description="Helical" evidence="5">
    <location>
        <begin position="256"/>
        <end position="272"/>
    </location>
</feature>
<evidence type="ECO:0000256" key="5">
    <source>
        <dbReference type="SAM" id="Phobius"/>
    </source>
</evidence>
<reference evidence="6 7" key="1">
    <citation type="submission" date="2020-01" db="EMBL/GenBank/DDBJ databases">
        <authorList>
            <person name="Gupta K D."/>
        </authorList>
    </citation>
    <scope>NUCLEOTIDE SEQUENCE [LARGE SCALE GENOMIC DNA]</scope>
</reference>
<feature type="transmembrane region" description="Helical" evidence="5">
    <location>
        <begin position="116"/>
        <end position="140"/>
    </location>
</feature>
<comment type="subcellular location">
    <subcellularLocation>
        <location evidence="1">Membrane</location>
        <topology evidence="1">Multi-pass membrane protein</topology>
    </subcellularLocation>
</comment>
<feature type="transmembrane region" description="Helical" evidence="5">
    <location>
        <begin position="284"/>
        <end position="303"/>
    </location>
</feature>
<feature type="transmembrane region" description="Helical" evidence="5">
    <location>
        <begin position="16"/>
        <end position="34"/>
    </location>
</feature>
<keyword evidence="2 5" id="KW-0812">Transmembrane</keyword>
<keyword evidence="4 5" id="KW-0472">Membrane</keyword>
<dbReference type="GO" id="GO:0016765">
    <property type="term" value="F:transferase activity, transferring alkyl or aryl (other than methyl) groups"/>
    <property type="evidence" value="ECO:0007669"/>
    <property type="project" value="InterPro"/>
</dbReference>
<gene>
    <name evidence="6" type="ORF">AAE3_LOCUS11424</name>
</gene>
<comment type="caution">
    <text evidence="6">The sequence shown here is derived from an EMBL/GenBank/DDBJ whole genome shotgun (WGS) entry which is preliminary data.</text>
</comment>
<dbReference type="Gene3D" id="1.10.357.140">
    <property type="entry name" value="UbiA prenyltransferase"/>
    <property type="match status" value="1"/>
</dbReference>
<protein>
    <submittedName>
        <fullName evidence="6">Uncharacterized protein</fullName>
    </submittedName>
</protein>
<feature type="transmembrane region" description="Helical" evidence="5">
    <location>
        <begin position="186"/>
        <end position="205"/>
    </location>
</feature>
<dbReference type="Pfam" id="PF01040">
    <property type="entry name" value="UbiA"/>
    <property type="match status" value="1"/>
</dbReference>
<dbReference type="InterPro" id="IPR044878">
    <property type="entry name" value="UbiA_sf"/>
</dbReference>
<dbReference type="GO" id="GO:0016020">
    <property type="term" value="C:membrane"/>
    <property type="evidence" value="ECO:0007669"/>
    <property type="project" value="UniProtKB-SubCell"/>
</dbReference>
<sequence>MSSSSSSPLLSTARSSILKAASMLSYHAYTIFLFSKSDIKTTLIPVSFFALGAAPLSPTRSLSHALQSILWIYLHVFHFNLCNQVRDPMEDKRNKPWRPLPSGRITLANAIRLKRIAITACLLLSLCYSPIVFYSSAFFAALVPMYHELHGDQHWLSKNLMNAVGYACFAIGSTLIASADRYKLDFVSSLSIFVISSILATTIQAQDFQDVEGDAEVGRKTLPIVFPNLSRYTPLISLLLWSLYLTIIWEISLPSSIAFTCLALIVGVRYYFWRSVKDDEWSYFLYNIWLAIAFSMPGYWRMYKESAAL</sequence>
<organism evidence="6 7">
    <name type="scientific">Cyclocybe aegerita</name>
    <name type="common">Black poplar mushroom</name>
    <name type="synonym">Agrocybe aegerita</name>
    <dbReference type="NCBI Taxonomy" id="1973307"/>
    <lineage>
        <taxon>Eukaryota</taxon>
        <taxon>Fungi</taxon>
        <taxon>Dikarya</taxon>
        <taxon>Basidiomycota</taxon>
        <taxon>Agaricomycotina</taxon>
        <taxon>Agaricomycetes</taxon>
        <taxon>Agaricomycetidae</taxon>
        <taxon>Agaricales</taxon>
        <taxon>Agaricineae</taxon>
        <taxon>Bolbitiaceae</taxon>
        <taxon>Cyclocybe</taxon>
    </lineage>
</organism>
<dbReference type="InterPro" id="IPR000537">
    <property type="entry name" value="UbiA_prenyltransferase"/>
</dbReference>
<dbReference type="PANTHER" id="PTHR42723:SF1">
    <property type="entry name" value="CHLOROPHYLL SYNTHASE, CHLOROPLASTIC"/>
    <property type="match status" value="1"/>
</dbReference>
<evidence type="ECO:0000256" key="1">
    <source>
        <dbReference type="ARBA" id="ARBA00004141"/>
    </source>
</evidence>
<name>A0A8S0VZT5_CYCAE</name>
<evidence type="ECO:0000256" key="4">
    <source>
        <dbReference type="ARBA" id="ARBA00023136"/>
    </source>
</evidence>
<keyword evidence="3 5" id="KW-1133">Transmembrane helix</keyword>
<dbReference type="PANTHER" id="PTHR42723">
    <property type="entry name" value="CHLOROPHYLL SYNTHASE"/>
    <property type="match status" value="1"/>
</dbReference>
<proteinExistence type="predicted"/>
<dbReference type="EMBL" id="CACVBS010000075">
    <property type="protein sequence ID" value="CAA7269164.1"/>
    <property type="molecule type" value="Genomic_DNA"/>
</dbReference>
<dbReference type="OrthoDB" id="434972at2759"/>
<keyword evidence="7" id="KW-1185">Reference proteome</keyword>
<dbReference type="AlphaFoldDB" id="A0A8S0VZT5"/>
<evidence type="ECO:0000256" key="2">
    <source>
        <dbReference type="ARBA" id="ARBA00022692"/>
    </source>
</evidence>
<evidence type="ECO:0000313" key="6">
    <source>
        <dbReference type="EMBL" id="CAA7269164.1"/>
    </source>
</evidence>
<accession>A0A8S0VZT5</accession>
<dbReference type="Proteomes" id="UP000467700">
    <property type="component" value="Unassembled WGS sequence"/>
</dbReference>
<evidence type="ECO:0000313" key="7">
    <source>
        <dbReference type="Proteomes" id="UP000467700"/>
    </source>
</evidence>
<dbReference type="InterPro" id="IPR050475">
    <property type="entry name" value="Prenyltransferase_related"/>
</dbReference>
<dbReference type="CDD" id="cd13965">
    <property type="entry name" value="PT_UbiA_3"/>
    <property type="match status" value="1"/>
</dbReference>
<feature type="transmembrane region" description="Helical" evidence="5">
    <location>
        <begin position="160"/>
        <end position="179"/>
    </location>
</feature>